<reference evidence="1" key="1">
    <citation type="submission" date="2018-04" db="EMBL/GenBank/DDBJ databases">
        <title>Transcriptome assembly of Sipha flava.</title>
        <authorList>
            <person name="Scully E.D."/>
            <person name="Geib S.M."/>
            <person name="Palmer N.A."/>
            <person name="Koch K."/>
            <person name="Bradshaw J."/>
            <person name="Heng-Moss T."/>
            <person name="Sarath G."/>
        </authorList>
    </citation>
    <scope>NUCLEOTIDE SEQUENCE</scope>
</reference>
<accession>A0A2S2Q274</accession>
<evidence type="ECO:0000313" key="1">
    <source>
        <dbReference type="EMBL" id="MBY71878.1"/>
    </source>
</evidence>
<proteinExistence type="predicted"/>
<protein>
    <submittedName>
        <fullName evidence="1">Uncharacterized protein</fullName>
    </submittedName>
</protein>
<organism evidence="1">
    <name type="scientific">Sipha flava</name>
    <name type="common">yellow sugarcane aphid</name>
    <dbReference type="NCBI Taxonomy" id="143950"/>
    <lineage>
        <taxon>Eukaryota</taxon>
        <taxon>Metazoa</taxon>
        <taxon>Ecdysozoa</taxon>
        <taxon>Arthropoda</taxon>
        <taxon>Hexapoda</taxon>
        <taxon>Insecta</taxon>
        <taxon>Pterygota</taxon>
        <taxon>Neoptera</taxon>
        <taxon>Paraneoptera</taxon>
        <taxon>Hemiptera</taxon>
        <taxon>Sternorrhyncha</taxon>
        <taxon>Aphidomorpha</taxon>
        <taxon>Aphidoidea</taxon>
        <taxon>Aphididae</taxon>
        <taxon>Sipha</taxon>
    </lineage>
</organism>
<dbReference type="AlphaFoldDB" id="A0A2S2Q274"/>
<name>A0A2S2Q274_9HEMI</name>
<gene>
    <name evidence="1" type="ORF">g.150586</name>
</gene>
<sequence length="149" mass="16423">MIRGSNLLVVRTPLLGVPGNSVNIQRTVTASTITFIFLVRSVCSRLSSPYRDDTAFTLVRPKSNDIFSVHKTWPTGGAADRWSVISCVACDSCPYVTCNAIGARVRYDIVVVATTPRISAKIAENKIKLYSSVITMDRLYRSEKQECCA</sequence>
<dbReference type="EMBL" id="GGMS01002675">
    <property type="protein sequence ID" value="MBY71878.1"/>
    <property type="molecule type" value="Transcribed_RNA"/>
</dbReference>